<evidence type="ECO:0000259" key="4">
    <source>
        <dbReference type="Pfam" id="PF22926"/>
    </source>
</evidence>
<feature type="region of interest" description="Disordered" evidence="2">
    <location>
        <begin position="1"/>
        <end position="43"/>
    </location>
</feature>
<evidence type="ECO:0000313" key="6">
    <source>
        <dbReference type="Proteomes" id="UP000467841"/>
    </source>
</evidence>
<dbReference type="InterPro" id="IPR053192">
    <property type="entry name" value="Vacuole_Formation_Reg"/>
</dbReference>
<dbReference type="Pfam" id="PF22926">
    <property type="entry name" value="C1-like_CT"/>
    <property type="match status" value="1"/>
</dbReference>
<feature type="domain" description="DC1" evidence="3">
    <location>
        <begin position="276"/>
        <end position="323"/>
    </location>
</feature>
<evidence type="ECO:0000256" key="2">
    <source>
        <dbReference type="SAM" id="MobiDB-lite"/>
    </source>
</evidence>
<evidence type="ECO:0000313" key="5">
    <source>
        <dbReference type="EMBL" id="CAA7015488.1"/>
    </source>
</evidence>
<dbReference type="Pfam" id="PF03107">
    <property type="entry name" value="C1_2"/>
    <property type="match status" value="4"/>
</dbReference>
<feature type="compositionally biased region" description="Basic and acidic residues" evidence="2">
    <location>
        <begin position="165"/>
        <end position="179"/>
    </location>
</feature>
<dbReference type="Proteomes" id="UP000467841">
    <property type="component" value="Unassembled WGS sequence"/>
</dbReference>
<dbReference type="OrthoDB" id="1082137at2759"/>
<organism evidence="5 6">
    <name type="scientific">Microthlaspi erraticum</name>
    <dbReference type="NCBI Taxonomy" id="1685480"/>
    <lineage>
        <taxon>Eukaryota</taxon>
        <taxon>Viridiplantae</taxon>
        <taxon>Streptophyta</taxon>
        <taxon>Embryophyta</taxon>
        <taxon>Tracheophyta</taxon>
        <taxon>Spermatophyta</taxon>
        <taxon>Magnoliopsida</taxon>
        <taxon>eudicotyledons</taxon>
        <taxon>Gunneridae</taxon>
        <taxon>Pentapetalae</taxon>
        <taxon>rosids</taxon>
        <taxon>malvids</taxon>
        <taxon>Brassicales</taxon>
        <taxon>Brassicaceae</taxon>
        <taxon>Coluteocarpeae</taxon>
        <taxon>Microthlaspi</taxon>
    </lineage>
</organism>
<feature type="domain" description="DC1" evidence="3">
    <location>
        <begin position="359"/>
        <end position="411"/>
    </location>
</feature>
<dbReference type="PANTHER" id="PTHR32410">
    <property type="entry name" value="CYSTEINE/HISTIDINE-RICH C1 DOMAIN FAMILY PROTEIN"/>
    <property type="match status" value="1"/>
</dbReference>
<dbReference type="EMBL" id="CACVBM020000177">
    <property type="protein sequence ID" value="CAA7015488.1"/>
    <property type="molecule type" value="Genomic_DNA"/>
</dbReference>
<dbReference type="InterPro" id="IPR046349">
    <property type="entry name" value="C1-like_sf"/>
</dbReference>
<dbReference type="PANTHER" id="PTHR32410:SF210">
    <property type="entry name" value="CYSTEINE_HISTIDINE-RICH C1 DOMAIN FAMILY PROTEIN"/>
    <property type="match status" value="1"/>
</dbReference>
<evidence type="ECO:0008006" key="7">
    <source>
        <dbReference type="Google" id="ProtNLM"/>
    </source>
</evidence>
<feature type="domain" description="DC1" evidence="3">
    <location>
        <begin position="220"/>
        <end position="266"/>
    </location>
</feature>
<keyword evidence="6" id="KW-1185">Reference proteome</keyword>
<sequence length="665" mass="76818">MKPPHKLRGNHRSKPKKTKPPHKLPGDWQSFFPSKQTRPQKEVSENWLGRPYPHDQSNHKCPMSNPTQPHMLLRKPDYDRPLSLCFSCKGQHVWGKRYYYYCPSCNLQFHRGCHVLPSEMKHALHPPHPLTLISLDPNLHTSKIPYQWSETPSDSEDDVDDNDDDLSHEADHNHDDPSDEKCKCCLRRLEHVYYHCSICNFSFNVSCVINPLPCSITHLKSHKHTLTLFPRRVSSPCDACGLSLNHTRDFFYVCLPCNYMVHKPCIYLPRVIKITRHVHRLSLTPSLPPGHFSCGVCRLAVDVSHGQYSCNKGCGYAVHSKCATRDDVWDGLDLEDIPEEPDEDIEPFVRIDEETIQHFTHEHHLKLQGKEGSFLHGGKRFCEACRLQISISDVLYSCEFYCDFLLHEACACLPRVKHHPLHKHPLILMILSPDSPPYFTYKAFISTYRPPCHVMFKCDGCRRRSTGFAYACAKKDCDFRLDVTCASLPDSINHESHDHTLYINLTYGECVGCKSTLCSDHYLECMRCKSFLGLHCATLPSLAHYEHDTHPLTLCYGEQGTTSGQYWCELCELKLDASEWFYTCDSCRVTLHVTCLLGKDMYMNPRHIIEARPRDVEITLNDGNTRPFCYRCSRRCVEPVVYKWDHEWFCTLLCAGGIRRGIFQR</sequence>
<evidence type="ECO:0000259" key="3">
    <source>
        <dbReference type="Pfam" id="PF03107"/>
    </source>
</evidence>
<feature type="compositionally biased region" description="Basic residues" evidence="2">
    <location>
        <begin position="1"/>
        <end position="22"/>
    </location>
</feature>
<evidence type="ECO:0000256" key="1">
    <source>
        <dbReference type="ARBA" id="ARBA00022737"/>
    </source>
</evidence>
<feature type="compositionally biased region" description="Acidic residues" evidence="2">
    <location>
        <begin position="153"/>
        <end position="164"/>
    </location>
</feature>
<protein>
    <recommendedName>
        <fullName evidence="7">Phorbol-ester/DAG-type domain-containing protein</fullName>
    </recommendedName>
</protein>
<dbReference type="SUPFAM" id="SSF57889">
    <property type="entry name" value="Cysteine-rich domain"/>
    <property type="match status" value="5"/>
</dbReference>
<dbReference type="InterPro" id="IPR004146">
    <property type="entry name" value="DC1"/>
</dbReference>
<feature type="region of interest" description="Disordered" evidence="2">
    <location>
        <begin position="146"/>
        <end position="179"/>
    </location>
</feature>
<feature type="domain" description="DC1-like C-terminal" evidence="4">
    <location>
        <begin position="616"/>
        <end position="654"/>
    </location>
</feature>
<gene>
    <name evidence="5" type="ORF">MERR_LOCUS2723</name>
</gene>
<feature type="domain" description="DC1" evidence="3">
    <location>
        <begin position="547"/>
        <end position="595"/>
    </location>
</feature>
<keyword evidence="1" id="KW-0677">Repeat</keyword>
<accession>A0A6D2HGT6</accession>
<comment type="caution">
    <text evidence="5">The sequence shown here is derived from an EMBL/GenBank/DDBJ whole genome shotgun (WGS) entry which is preliminary data.</text>
</comment>
<name>A0A6D2HGT6_9BRAS</name>
<reference evidence="5" key="1">
    <citation type="submission" date="2020-01" db="EMBL/GenBank/DDBJ databases">
        <authorList>
            <person name="Mishra B."/>
        </authorList>
    </citation>
    <scope>NUCLEOTIDE SEQUENCE [LARGE SCALE GENOMIC DNA]</scope>
</reference>
<dbReference type="AlphaFoldDB" id="A0A6D2HGT6"/>
<dbReference type="InterPro" id="IPR054483">
    <property type="entry name" value="DC1-like_CT"/>
</dbReference>
<proteinExistence type="predicted"/>